<dbReference type="InterPro" id="IPR017804">
    <property type="entry name" value="MeTrfase_EgtD-like"/>
</dbReference>
<dbReference type="GO" id="GO:0008168">
    <property type="term" value="F:methyltransferase activity"/>
    <property type="evidence" value="ECO:0007669"/>
    <property type="project" value="UniProtKB-KW"/>
</dbReference>
<keyword evidence="1" id="KW-0489">Methyltransferase</keyword>
<dbReference type="Gene3D" id="3.40.50.150">
    <property type="entry name" value="Vaccinia Virus protein VP39"/>
    <property type="match status" value="1"/>
</dbReference>
<dbReference type="EMBL" id="KF900623">
    <property type="protein sequence ID" value="AIF01518.1"/>
    <property type="molecule type" value="Genomic_DNA"/>
</dbReference>
<accession>A0A075GIW9</accession>
<dbReference type="PIRSF" id="PIRSF018005">
    <property type="entry name" value="UCP018005"/>
    <property type="match status" value="1"/>
</dbReference>
<evidence type="ECO:0000313" key="4">
    <source>
        <dbReference type="EMBL" id="AIF01518.1"/>
    </source>
</evidence>
<organism evidence="4">
    <name type="scientific">uncultured marine group II/III euryarchaeote KM3_149_F06</name>
    <dbReference type="NCBI Taxonomy" id="1457885"/>
    <lineage>
        <taxon>Archaea</taxon>
        <taxon>Methanobacteriati</taxon>
        <taxon>Methanobacteriota</taxon>
        <taxon>environmental samples</taxon>
    </lineage>
</organism>
<dbReference type="PANTHER" id="PTHR43397:SF1">
    <property type="entry name" value="ERGOTHIONEINE BIOSYNTHESIS PROTEIN 1"/>
    <property type="match status" value="1"/>
</dbReference>
<sequence length="314" mass="36679">MEVNDLVFNEFIKNGYAKKDGNKSWDIAQRKFLYLTEEQSKSFLGLRKFDVYRNQIIDREINLIKENASKIAEDIGNEPFNLVDIYCGDGTKACELIKSLGKEIKIRYCPVNVNGYLVNLAAENVKKAGFENVVEVHPIISDGDPLTMRDLYKKIKTKEFNRNVVLLLGTVLASYEINDYLFEISRQMNKKDYLLIGNGVRNGERLVEIEKYRHKILGNWFIHLVKELGLKESDVEYDAQFGNSRIEMFFRLKVDKTIEHKEKKVELKEGDEILTTVLYKYFEEEFDKFCKMYFSEVFLAIDEDKGYALVLCKK</sequence>
<dbReference type="GO" id="GO:0032259">
    <property type="term" value="P:methylation"/>
    <property type="evidence" value="ECO:0007669"/>
    <property type="project" value="UniProtKB-KW"/>
</dbReference>
<dbReference type="AlphaFoldDB" id="A0A075GIW9"/>
<dbReference type="SUPFAM" id="SSF53335">
    <property type="entry name" value="S-adenosyl-L-methionine-dependent methyltransferases"/>
    <property type="match status" value="1"/>
</dbReference>
<evidence type="ECO:0000256" key="2">
    <source>
        <dbReference type="ARBA" id="ARBA00022679"/>
    </source>
</evidence>
<name>A0A075GIW9_9EURY</name>
<dbReference type="Pfam" id="PF10017">
    <property type="entry name" value="Methyltransf_33"/>
    <property type="match status" value="1"/>
</dbReference>
<protein>
    <recommendedName>
        <fullName evidence="3">Histidine-specific methyltransferase SAM-dependent domain-containing protein</fullName>
    </recommendedName>
</protein>
<dbReference type="InterPro" id="IPR029063">
    <property type="entry name" value="SAM-dependent_MTases_sf"/>
</dbReference>
<dbReference type="InterPro" id="IPR051128">
    <property type="entry name" value="EgtD_Methyltrsf_superfamily"/>
</dbReference>
<keyword evidence="2" id="KW-0808">Transferase</keyword>
<feature type="domain" description="Histidine-specific methyltransferase SAM-dependent" evidence="3">
    <location>
        <begin position="58"/>
        <end position="313"/>
    </location>
</feature>
<evidence type="ECO:0000259" key="3">
    <source>
        <dbReference type="Pfam" id="PF10017"/>
    </source>
</evidence>
<evidence type="ECO:0000256" key="1">
    <source>
        <dbReference type="ARBA" id="ARBA00022603"/>
    </source>
</evidence>
<dbReference type="PANTHER" id="PTHR43397">
    <property type="entry name" value="ERGOTHIONEINE BIOSYNTHESIS PROTEIN 1"/>
    <property type="match status" value="1"/>
</dbReference>
<proteinExistence type="predicted"/>
<reference evidence="4" key="1">
    <citation type="journal article" date="2014" name="Genome Biol. Evol.">
        <title>Pangenome evidence for extensive interdomain horizontal transfer affecting lineage core and shell genes in uncultured planktonic thaumarchaeota and euryarchaeota.</title>
        <authorList>
            <person name="Deschamps P."/>
            <person name="Zivanovic Y."/>
            <person name="Moreira D."/>
            <person name="Rodriguez-Valera F."/>
            <person name="Lopez-Garcia P."/>
        </authorList>
    </citation>
    <scope>NUCLEOTIDE SEQUENCE</scope>
</reference>
<dbReference type="InterPro" id="IPR019257">
    <property type="entry name" value="MeTrfase_dom"/>
</dbReference>